<dbReference type="PATRIC" id="fig|251720.4.peg.5031"/>
<feature type="domain" description="TerD" evidence="2">
    <location>
        <begin position="25"/>
        <end position="162"/>
    </location>
</feature>
<protein>
    <submittedName>
        <fullName evidence="3">Tellurium resistance protein TerA</fullName>
    </submittedName>
</protein>
<organism evidence="3 4">
    <name type="scientific">Pseudomonas amygdali pv. ulmi</name>
    <dbReference type="NCBI Taxonomy" id="251720"/>
    <lineage>
        <taxon>Bacteria</taxon>
        <taxon>Pseudomonadati</taxon>
        <taxon>Pseudomonadota</taxon>
        <taxon>Gammaproteobacteria</taxon>
        <taxon>Pseudomonadales</taxon>
        <taxon>Pseudomonadaceae</taxon>
        <taxon>Pseudomonas</taxon>
        <taxon>Pseudomonas amygdali</taxon>
    </lineage>
</organism>
<dbReference type="PANTHER" id="PTHR32097">
    <property type="entry name" value="CAMP-BINDING PROTEIN 1-RELATED"/>
    <property type="match status" value="1"/>
</dbReference>
<accession>A0A0Q0CX90</accession>
<evidence type="ECO:0000256" key="1">
    <source>
        <dbReference type="ARBA" id="ARBA00022686"/>
    </source>
</evidence>
<dbReference type="RefSeq" id="WP_057431897.1">
    <property type="nucleotide sequence ID" value="NZ_LJRQ01000156.1"/>
</dbReference>
<evidence type="ECO:0000259" key="2">
    <source>
        <dbReference type="Pfam" id="PF02342"/>
    </source>
</evidence>
<name>A0A0Q0CX90_PSEA0</name>
<dbReference type="Gene3D" id="2.60.60.30">
    <property type="entry name" value="sav2460 like domains"/>
    <property type="match status" value="2"/>
</dbReference>
<dbReference type="InterPro" id="IPR003325">
    <property type="entry name" value="TerD"/>
</dbReference>
<gene>
    <name evidence="3" type="ORF">ALO41_100728</name>
</gene>
<dbReference type="InterPro" id="IPR017115">
    <property type="entry name" value="Tellurite_resistance_TerA"/>
</dbReference>
<proteinExistence type="predicted"/>
<dbReference type="AlphaFoldDB" id="A0A0Q0CX90"/>
<dbReference type="EMBL" id="LJRQ01000156">
    <property type="protein sequence ID" value="KPZ14038.1"/>
    <property type="molecule type" value="Genomic_DNA"/>
</dbReference>
<keyword evidence="1" id="KW-0778">Tellurium resistance</keyword>
<evidence type="ECO:0000313" key="4">
    <source>
        <dbReference type="Proteomes" id="UP000050266"/>
    </source>
</evidence>
<dbReference type="InterPro" id="IPR051324">
    <property type="entry name" value="Stress/Tellurium_Resist"/>
</dbReference>
<dbReference type="PANTHER" id="PTHR32097:SF3">
    <property type="entry name" value="TELLURITE RESISTANCE PROTEIN"/>
    <property type="match status" value="1"/>
</dbReference>
<dbReference type="Proteomes" id="UP000050266">
    <property type="component" value="Unassembled WGS sequence"/>
</dbReference>
<comment type="caution">
    <text evidence="3">The sequence shown here is derived from an EMBL/GenBank/DDBJ whole genome shotgun (WGS) entry which is preliminary data.</text>
</comment>
<reference evidence="3 4" key="1">
    <citation type="submission" date="2015-09" db="EMBL/GenBank/DDBJ databases">
        <title>Genome announcement of multiple Pseudomonas syringae strains.</title>
        <authorList>
            <person name="Thakur S."/>
            <person name="Wang P.W."/>
            <person name="Gong Y."/>
            <person name="Weir B.S."/>
            <person name="Guttman D.S."/>
        </authorList>
    </citation>
    <scope>NUCLEOTIDE SEQUENCE [LARGE SCALE GENOMIC DNA]</scope>
    <source>
        <strain evidence="3 4">ICMP3962</strain>
    </source>
</reference>
<dbReference type="GO" id="GO:0046690">
    <property type="term" value="P:response to tellurium ion"/>
    <property type="evidence" value="ECO:0007669"/>
    <property type="project" value="UniProtKB-KW"/>
</dbReference>
<evidence type="ECO:0000313" key="3">
    <source>
        <dbReference type="EMBL" id="KPZ14038.1"/>
    </source>
</evidence>
<dbReference type="CDD" id="cd06974">
    <property type="entry name" value="TerD_like"/>
    <property type="match status" value="2"/>
</dbReference>
<sequence length="385" mass="41021">MTQLVPGANAPVAAGPLTVEVSYSPLADADIDVSAFLLTGSGKVRGDQDMCFYGQKSVNGGAVQQTEASAGRAVFSLDPSRLDSVIEKVALTATIYENKASFGSVSRLALSITGGIEADIPTSGMKETALILGEFYLRQGAWKFRCVAQGFAGGLEPLAKNFGVEVAAPQDQPAPAPAPKSTVSLSKITLDKTRASISLEKSSAGFGEIRVNLNWNRRSDSKGGGFFSMKKSNAIDLDVGCLFEMQDGLKGAVQALGNSFGSLNTEPFIKLMGDDRTGSISDGEWLHINGAHWSKIRRILVYAFIYEGAPNWKETDGVVTIHAPGQPPIEVRLNEEGGRQGMCAIALLENDNGAVKVTRRVDFHNGHSNMDKAYGWGMRWAAGSK</sequence>
<dbReference type="Pfam" id="PF02342">
    <property type="entry name" value="TerD"/>
    <property type="match status" value="1"/>
</dbReference>
<dbReference type="PIRSF" id="PIRSF037118">
    <property type="entry name" value="Tellurite_resistance_TerA"/>
    <property type="match status" value="1"/>
</dbReference>